<feature type="compositionally biased region" description="Acidic residues" evidence="1">
    <location>
        <begin position="79"/>
        <end position="93"/>
    </location>
</feature>
<dbReference type="Pfam" id="PF15387">
    <property type="entry name" value="DUF4611"/>
    <property type="match status" value="1"/>
</dbReference>
<keyword evidence="3" id="KW-1185">Reference proteome</keyword>
<protein>
    <submittedName>
        <fullName evidence="2">Uncharacterized protein</fullName>
    </submittedName>
</protein>
<sequence>MPTAVTPPKKKKKKKKMEAAAALLAELTFRDGVKEQISVKVENNLTSLIAAVQELNGVASRLLSELVEREKSRGHTQGEEEVEDSDEDDDGPEEPLNAEPHPPAKRTKT</sequence>
<dbReference type="GO" id="GO:0000408">
    <property type="term" value="C:EKC/KEOPS complex"/>
    <property type="evidence" value="ECO:0007669"/>
    <property type="project" value="InterPro"/>
</dbReference>
<dbReference type="Proteomes" id="UP000324091">
    <property type="component" value="Chromosome 19"/>
</dbReference>
<reference evidence="2 3" key="1">
    <citation type="submission" date="2019-04" db="EMBL/GenBank/DDBJ databases">
        <title>Chromosome genome assembly for Takifugu flavidus.</title>
        <authorList>
            <person name="Xiao S."/>
        </authorList>
    </citation>
    <scope>NUCLEOTIDE SEQUENCE [LARGE SCALE GENOMIC DNA]</scope>
    <source>
        <strain evidence="2">HTHZ2018</strain>
        <tissue evidence="2">Muscle</tissue>
    </source>
</reference>
<dbReference type="AlphaFoldDB" id="A0A5C6NLH6"/>
<dbReference type="InterPro" id="IPR027893">
    <property type="entry name" value="GON7_meta"/>
</dbReference>
<feature type="region of interest" description="Disordered" evidence="1">
    <location>
        <begin position="68"/>
        <end position="109"/>
    </location>
</feature>
<proteinExistence type="predicted"/>
<feature type="compositionally biased region" description="Basic and acidic residues" evidence="1">
    <location>
        <begin position="68"/>
        <end position="78"/>
    </location>
</feature>
<comment type="caution">
    <text evidence="2">The sequence shown here is derived from an EMBL/GenBank/DDBJ whole genome shotgun (WGS) entry which is preliminary data.</text>
</comment>
<evidence type="ECO:0000313" key="2">
    <source>
        <dbReference type="EMBL" id="TWW68432.1"/>
    </source>
</evidence>
<gene>
    <name evidence="2" type="ORF">D4764_19G0002300</name>
</gene>
<evidence type="ECO:0000256" key="1">
    <source>
        <dbReference type="SAM" id="MobiDB-lite"/>
    </source>
</evidence>
<evidence type="ECO:0000313" key="3">
    <source>
        <dbReference type="Proteomes" id="UP000324091"/>
    </source>
</evidence>
<accession>A0A5C6NLH6</accession>
<organism evidence="2 3">
    <name type="scientific">Takifugu flavidus</name>
    <name type="common">sansaifugu</name>
    <dbReference type="NCBI Taxonomy" id="433684"/>
    <lineage>
        <taxon>Eukaryota</taxon>
        <taxon>Metazoa</taxon>
        <taxon>Chordata</taxon>
        <taxon>Craniata</taxon>
        <taxon>Vertebrata</taxon>
        <taxon>Euteleostomi</taxon>
        <taxon>Actinopterygii</taxon>
        <taxon>Neopterygii</taxon>
        <taxon>Teleostei</taxon>
        <taxon>Neoteleostei</taxon>
        <taxon>Acanthomorphata</taxon>
        <taxon>Eupercaria</taxon>
        <taxon>Tetraodontiformes</taxon>
        <taxon>Tetradontoidea</taxon>
        <taxon>Tetraodontidae</taxon>
        <taxon>Takifugu</taxon>
    </lineage>
</organism>
<dbReference type="EMBL" id="RHFK02000011">
    <property type="protein sequence ID" value="TWW68432.1"/>
    <property type="molecule type" value="Genomic_DNA"/>
</dbReference>
<name>A0A5C6NLH6_9TELE</name>